<keyword evidence="7 8" id="KW-0472">Membrane</keyword>
<feature type="transmembrane region" description="Helical" evidence="8">
    <location>
        <begin position="261"/>
        <end position="281"/>
    </location>
</feature>
<dbReference type="InterPro" id="IPR036259">
    <property type="entry name" value="MFS_trans_sf"/>
</dbReference>
<feature type="transmembrane region" description="Helical" evidence="8">
    <location>
        <begin position="107"/>
        <end position="127"/>
    </location>
</feature>
<feature type="transmembrane region" description="Helical" evidence="8">
    <location>
        <begin position="354"/>
        <end position="374"/>
    </location>
</feature>
<reference evidence="11" key="1">
    <citation type="journal article" date="2014" name="Proc. Natl. Acad. Sci. U.S.A.">
        <title>Extensive sampling of basidiomycete genomes demonstrates inadequacy of the white-rot/brown-rot paradigm for wood decay fungi.</title>
        <authorList>
            <person name="Riley R."/>
            <person name="Salamov A.A."/>
            <person name="Brown D.W."/>
            <person name="Nagy L.G."/>
            <person name="Floudas D."/>
            <person name="Held B.W."/>
            <person name="Levasseur A."/>
            <person name="Lombard V."/>
            <person name="Morin E."/>
            <person name="Otillar R."/>
            <person name="Lindquist E.A."/>
            <person name="Sun H."/>
            <person name="LaButti K.M."/>
            <person name="Schmutz J."/>
            <person name="Jabbour D."/>
            <person name="Luo H."/>
            <person name="Baker S.E."/>
            <person name="Pisabarro A.G."/>
            <person name="Walton J.D."/>
            <person name="Blanchette R.A."/>
            <person name="Henrissat B."/>
            <person name="Martin F."/>
            <person name="Cullen D."/>
            <person name="Hibbett D.S."/>
            <person name="Grigoriev I.V."/>
        </authorList>
    </citation>
    <scope>NUCLEOTIDE SEQUENCE [LARGE SCALE GENOMIC DNA]</scope>
    <source>
        <strain evidence="11">FD-172 SS1</strain>
    </source>
</reference>
<keyword evidence="11" id="KW-1185">Reference proteome</keyword>
<comment type="function">
    <text evidence="8">Vacuolar effluxer which mediate the efflux of amino acids resulting from autophagic degradation. The release of autophagic amino acids allows the maintenance of protein synthesis and viability during nitrogen starvation.</text>
</comment>
<name>A0A067MJF9_BOTB1</name>
<dbReference type="HOGENOM" id="CLU_017518_2_1_1"/>
<comment type="similarity">
    <text evidence="2 8">Belongs to the ATG22 family.</text>
</comment>
<sequence>MSIDERAPTTPIGTAINGQEFANTTHAVSTRPEHDEPVVTRKEMWSYLLYVNGNNGNGPVYYSFTLFQALATSAGYNPKYGPEVPCNPFVSGNCVLPWARGTKSVDSIVLISSGLTFMFLTLIFTTIGSLADYGDVSRWFLLGLTIICWAAQYASVALVGPGAWKWSMALYIISAVSYGATLMFYTAVFPRLARNTPRTRELHSQYDNGAIDIDEFELEISMERNRISNVMNIHSNLGYLFSFCLNLAVLFPLANDPRVDGYTIVLSNSYWVILGIWWFIFQKPRPGPPVPKGGKAIAIGWLQIWQACREWRKLPHTFFFLAAFFFLADGANTTATLLVIIQNNQFQFSFLKNTYFGIVRSVASVVGCTLFYLIQRRWKINTKTMLCVTTVTTVLIPLWGMIGIWTTKIGFHNSWEFWVSNTIYGLFQAAFTAFAQTVMAELTPHGYYNMFYGLFGISNVASSIIGPNVIQAIIDKRNNNWEGFTFLFALNTVACIVIWFFVDVKKGAKDANAWAEDRKAQMEKEGATSDAGSSTEGNKNDILADYSDKEKTS</sequence>
<evidence type="ECO:0000256" key="6">
    <source>
        <dbReference type="ARBA" id="ARBA00023006"/>
    </source>
</evidence>
<dbReference type="GO" id="GO:0005774">
    <property type="term" value="C:vacuolar membrane"/>
    <property type="evidence" value="ECO:0007669"/>
    <property type="project" value="UniProtKB-SubCell"/>
</dbReference>
<evidence type="ECO:0000256" key="2">
    <source>
        <dbReference type="ARBA" id="ARBA00006978"/>
    </source>
</evidence>
<dbReference type="InterPro" id="IPR024671">
    <property type="entry name" value="Atg22-like"/>
</dbReference>
<keyword evidence="8" id="KW-0926">Vacuole</keyword>
<evidence type="ECO:0000256" key="8">
    <source>
        <dbReference type="RuleBase" id="RU363073"/>
    </source>
</evidence>
<gene>
    <name evidence="10" type="ORF">BOTBODRAFT_285619</name>
</gene>
<evidence type="ECO:0000256" key="4">
    <source>
        <dbReference type="ARBA" id="ARBA00022692"/>
    </source>
</evidence>
<evidence type="ECO:0000313" key="11">
    <source>
        <dbReference type="Proteomes" id="UP000027195"/>
    </source>
</evidence>
<keyword evidence="4 8" id="KW-0812">Transmembrane</keyword>
<proteinExistence type="inferred from homology"/>
<keyword evidence="5 8" id="KW-1133">Transmembrane helix</keyword>
<feature type="transmembrane region" description="Helical" evidence="8">
    <location>
        <begin position="139"/>
        <end position="160"/>
    </location>
</feature>
<dbReference type="EMBL" id="KL198031">
    <property type="protein sequence ID" value="KDQ15699.1"/>
    <property type="molecule type" value="Genomic_DNA"/>
</dbReference>
<protein>
    <recommendedName>
        <fullName evidence="8">Autophagy-related protein</fullName>
    </recommendedName>
</protein>
<dbReference type="GO" id="GO:0006865">
    <property type="term" value="P:amino acid transport"/>
    <property type="evidence" value="ECO:0007669"/>
    <property type="project" value="UniProtKB-KW"/>
</dbReference>
<keyword evidence="6 8" id="KW-0072">Autophagy</keyword>
<dbReference type="InParanoid" id="A0A067MJF9"/>
<evidence type="ECO:0000256" key="3">
    <source>
        <dbReference type="ARBA" id="ARBA00022448"/>
    </source>
</evidence>
<dbReference type="GO" id="GO:0006914">
    <property type="term" value="P:autophagy"/>
    <property type="evidence" value="ECO:0007669"/>
    <property type="project" value="UniProtKB-KW"/>
</dbReference>
<feature type="compositionally biased region" description="Basic and acidic residues" evidence="9">
    <location>
        <begin position="517"/>
        <end position="527"/>
    </location>
</feature>
<feature type="transmembrane region" description="Helical" evidence="8">
    <location>
        <begin position="417"/>
        <end position="439"/>
    </location>
</feature>
<dbReference type="Proteomes" id="UP000027195">
    <property type="component" value="Unassembled WGS sequence"/>
</dbReference>
<feature type="transmembrane region" description="Helical" evidence="8">
    <location>
        <begin position="386"/>
        <end position="405"/>
    </location>
</feature>
<dbReference type="PANTHER" id="PTHR23519:SF4">
    <property type="entry name" value="AUTOPHAGY-RELATED PROTEIN"/>
    <property type="match status" value="1"/>
</dbReference>
<accession>A0A067MJF9</accession>
<feature type="region of interest" description="Disordered" evidence="9">
    <location>
        <begin position="517"/>
        <end position="553"/>
    </location>
</feature>
<evidence type="ECO:0000256" key="5">
    <source>
        <dbReference type="ARBA" id="ARBA00022989"/>
    </source>
</evidence>
<dbReference type="PANTHER" id="PTHR23519">
    <property type="entry name" value="AUTOPHAGY-RELATED PROTEIN 22"/>
    <property type="match status" value="1"/>
</dbReference>
<feature type="transmembrane region" description="Helical" evidence="8">
    <location>
        <begin position="236"/>
        <end position="255"/>
    </location>
</feature>
<feature type="transmembrane region" description="Helical" evidence="8">
    <location>
        <begin position="166"/>
        <end position="188"/>
    </location>
</feature>
<dbReference type="Pfam" id="PF11700">
    <property type="entry name" value="ATG22"/>
    <property type="match status" value="1"/>
</dbReference>
<dbReference type="STRING" id="930990.A0A067MJF9"/>
<evidence type="ECO:0000256" key="9">
    <source>
        <dbReference type="SAM" id="MobiDB-lite"/>
    </source>
</evidence>
<dbReference type="SUPFAM" id="SSF103473">
    <property type="entry name" value="MFS general substrate transporter"/>
    <property type="match status" value="1"/>
</dbReference>
<evidence type="ECO:0000256" key="7">
    <source>
        <dbReference type="ARBA" id="ARBA00023136"/>
    </source>
</evidence>
<comment type="subcellular location">
    <subcellularLocation>
        <location evidence="1 8">Vacuole membrane</location>
        <topology evidence="1 8">Multi-pass membrane protein</topology>
    </subcellularLocation>
</comment>
<evidence type="ECO:0000313" key="10">
    <source>
        <dbReference type="EMBL" id="KDQ15699.1"/>
    </source>
</evidence>
<dbReference type="InterPro" id="IPR050495">
    <property type="entry name" value="ATG22/LtaA_families"/>
</dbReference>
<keyword evidence="3 8" id="KW-0813">Transport</keyword>
<feature type="transmembrane region" description="Helical" evidence="8">
    <location>
        <begin position="486"/>
        <end position="502"/>
    </location>
</feature>
<dbReference type="Gene3D" id="1.20.1250.20">
    <property type="entry name" value="MFS general substrate transporter like domains"/>
    <property type="match status" value="1"/>
</dbReference>
<feature type="transmembrane region" description="Helical" evidence="8">
    <location>
        <begin position="318"/>
        <end position="342"/>
    </location>
</feature>
<keyword evidence="8" id="KW-0029">Amino-acid transport</keyword>
<evidence type="ECO:0000256" key="1">
    <source>
        <dbReference type="ARBA" id="ARBA00004128"/>
    </source>
</evidence>
<feature type="transmembrane region" description="Helical" evidence="8">
    <location>
        <begin position="451"/>
        <end position="474"/>
    </location>
</feature>
<dbReference type="AlphaFoldDB" id="A0A067MJF9"/>
<dbReference type="OrthoDB" id="42657at2759"/>
<organism evidence="10 11">
    <name type="scientific">Botryobasidium botryosum (strain FD-172 SS1)</name>
    <dbReference type="NCBI Taxonomy" id="930990"/>
    <lineage>
        <taxon>Eukaryota</taxon>
        <taxon>Fungi</taxon>
        <taxon>Dikarya</taxon>
        <taxon>Basidiomycota</taxon>
        <taxon>Agaricomycotina</taxon>
        <taxon>Agaricomycetes</taxon>
        <taxon>Cantharellales</taxon>
        <taxon>Botryobasidiaceae</taxon>
        <taxon>Botryobasidium</taxon>
    </lineage>
</organism>